<protein>
    <submittedName>
        <fullName evidence="1">Uncharacterized protein</fullName>
    </submittedName>
</protein>
<evidence type="ECO:0000313" key="2">
    <source>
        <dbReference type="Proteomes" id="UP000887013"/>
    </source>
</evidence>
<name>A0A8X6NWQ4_NEPPI</name>
<gene>
    <name evidence="1" type="primary">NCL1_40712</name>
    <name evidence="1" type="ORF">NPIL_225021</name>
</gene>
<sequence>MKERSFRERSSRSRCAACQDDEFSEEKDFQDRIKKQVYSFSDFRSQNKYKPYYVLEFTSSFSEKNEVFFLKQFSKWRKDCEIFSQNMLASRHEVVLKFLCALNATELRSFVNKTESLKSKLGKLLKRYLEIETNLFQIDKHVNENLTTFYHRHFSVFLDILYFIKPSCILFPKKVVSCDDLDIVSYDNFENNIFPSDTTAARIFSIFEEYDEWHSIFDQDYSEYNEVSKKHISNSVCELHSFPVLSNTIVEEVKSDESVGNKTDVNAVIYSDIDLLNELQNCQQILSRIENTYNLVIKRLEASLYIKCIALKKIAPENDFILSDIEIDNDKDKLAFRFLDPIPDFDEITKIQAILNHLEKKYDMIENETFSWLQNTEIAPENDFILSDIEIDNDKDKLAFRFLDPIPDFDEITKIQAILNHLEKKYDIIENETFSWLQNTEIAPENDFILSDIEIDNDKDNLNDVSKENNGKESKYLMRFKAGNFYDWDLDDFEQLDTKLPTIVEEEASESELDSSESSLDGSYKYWQCDSRASTSFEDSDSFTSSEMRCQKAEQVQFTENFDFLKSSENLNVKLETDISETHDDIVSKSTNGDMNHFNFVSVLLYSL</sequence>
<dbReference type="OrthoDB" id="10482756at2759"/>
<comment type="caution">
    <text evidence="1">The sequence shown here is derived from an EMBL/GenBank/DDBJ whole genome shotgun (WGS) entry which is preliminary data.</text>
</comment>
<dbReference type="EMBL" id="BMAW01109472">
    <property type="protein sequence ID" value="GFT38512.1"/>
    <property type="molecule type" value="Genomic_DNA"/>
</dbReference>
<evidence type="ECO:0000313" key="1">
    <source>
        <dbReference type="EMBL" id="GFT38512.1"/>
    </source>
</evidence>
<dbReference type="AlphaFoldDB" id="A0A8X6NWQ4"/>
<keyword evidence="2" id="KW-1185">Reference proteome</keyword>
<reference evidence="1" key="1">
    <citation type="submission" date="2020-08" db="EMBL/GenBank/DDBJ databases">
        <title>Multicomponent nature underlies the extraordinary mechanical properties of spider dragline silk.</title>
        <authorList>
            <person name="Kono N."/>
            <person name="Nakamura H."/>
            <person name="Mori M."/>
            <person name="Yoshida Y."/>
            <person name="Ohtoshi R."/>
            <person name="Malay A.D."/>
            <person name="Moran D.A.P."/>
            <person name="Tomita M."/>
            <person name="Numata K."/>
            <person name="Arakawa K."/>
        </authorList>
    </citation>
    <scope>NUCLEOTIDE SEQUENCE</scope>
</reference>
<organism evidence="1 2">
    <name type="scientific">Nephila pilipes</name>
    <name type="common">Giant wood spider</name>
    <name type="synonym">Nephila maculata</name>
    <dbReference type="NCBI Taxonomy" id="299642"/>
    <lineage>
        <taxon>Eukaryota</taxon>
        <taxon>Metazoa</taxon>
        <taxon>Ecdysozoa</taxon>
        <taxon>Arthropoda</taxon>
        <taxon>Chelicerata</taxon>
        <taxon>Arachnida</taxon>
        <taxon>Araneae</taxon>
        <taxon>Araneomorphae</taxon>
        <taxon>Entelegynae</taxon>
        <taxon>Araneoidea</taxon>
        <taxon>Nephilidae</taxon>
        <taxon>Nephila</taxon>
    </lineage>
</organism>
<proteinExistence type="predicted"/>
<accession>A0A8X6NWQ4</accession>
<dbReference type="Proteomes" id="UP000887013">
    <property type="component" value="Unassembled WGS sequence"/>
</dbReference>